<feature type="region of interest" description="Disordered" evidence="1">
    <location>
        <begin position="1"/>
        <end position="23"/>
    </location>
</feature>
<dbReference type="AlphaFoldDB" id="A0AAD9P001"/>
<dbReference type="Proteomes" id="UP001209878">
    <property type="component" value="Unassembled WGS sequence"/>
</dbReference>
<comment type="caution">
    <text evidence="2">The sequence shown here is derived from an EMBL/GenBank/DDBJ whole genome shotgun (WGS) entry which is preliminary data.</text>
</comment>
<organism evidence="2 3">
    <name type="scientific">Ridgeia piscesae</name>
    <name type="common">Tubeworm</name>
    <dbReference type="NCBI Taxonomy" id="27915"/>
    <lineage>
        <taxon>Eukaryota</taxon>
        <taxon>Metazoa</taxon>
        <taxon>Spiralia</taxon>
        <taxon>Lophotrochozoa</taxon>
        <taxon>Annelida</taxon>
        <taxon>Polychaeta</taxon>
        <taxon>Sedentaria</taxon>
        <taxon>Canalipalpata</taxon>
        <taxon>Sabellida</taxon>
        <taxon>Siboglinidae</taxon>
        <taxon>Ridgeia</taxon>
    </lineage>
</organism>
<evidence type="ECO:0000313" key="2">
    <source>
        <dbReference type="EMBL" id="KAK2185633.1"/>
    </source>
</evidence>
<evidence type="ECO:0000313" key="3">
    <source>
        <dbReference type="Proteomes" id="UP001209878"/>
    </source>
</evidence>
<proteinExistence type="predicted"/>
<keyword evidence="3" id="KW-1185">Reference proteome</keyword>
<accession>A0AAD9P001</accession>
<gene>
    <name evidence="2" type="ORF">NP493_229g02022</name>
</gene>
<dbReference type="EMBL" id="JAODUO010000228">
    <property type="protein sequence ID" value="KAK2185633.1"/>
    <property type="molecule type" value="Genomic_DNA"/>
</dbReference>
<name>A0AAD9P001_RIDPI</name>
<reference evidence="2" key="1">
    <citation type="journal article" date="2023" name="Mol. Biol. Evol.">
        <title>Third-Generation Sequencing Reveals the Adaptive Role of the Epigenome in Three Deep-Sea Polychaetes.</title>
        <authorList>
            <person name="Perez M."/>
            <person name="Aroh O."/>
            <person name="Sun Y."/>
            <person name="Lan Y."/>
            <person name="Juniper S.K."/>
            <person name="Young C.R."/>
            <person name="Angers B."/>
            <person name="Qian P.Y."/>
        </authorList>
    </citation>
    <scope>NUCLEOTIDE SEQUENCE</scope>
    <source>
        <strain evidence="2">R07B-5</strain>
    </source>
</reference>
<sequence>MTFHVHTNVTTAQQRQSKQYINRQTKGVTSFHFKIGDIVLKRNMRNIGRKGGKLEPQWNGPFR</sequence>
<protein>
    <submittedName>
        <fullName evidence="2">Uncharacterized protein</fullName>
    </submittedName>
</protein>
<evidence type="ECO:0000256" key="1">
    <source>
        <dbReference type="SAM" id="MobiDB-lite"/>
    </source>
</evidence>